<gene>
    <name evidence="1" type="ORF">MNB_SUP05-SYMBIONT-4-1024</name>
    <name evidence="2" type="ORF">MNB_SUP05-SYMBIONT-5-857</name>
</gene>
<proteinExistence type="predicted"/>
<accession>A0A1W1DXT7</accession>
<organism evidence="1">
    <name type="scientific">hydrothermal vent metagenome</name>
    <dbReference type="NCBI Taxonomy" id="652676"/>
    <lineage>
        <taxon>unclassified sequences</taxon>
        <taxon>metagenomes</taxon>
        <taxon>ecological metagenomes</taxon>
    </lineage>
</organism>
<evidence type="ECO:0000313" key="1">
    <source>
        <dbReference type="EMBL" id="SFV86401.1"/>
    </source>
</evidence>
<sequence length="146" mass="15800">MLKINLLIIILISGLLGACGFHKPTDITPLNVSITGDMNSVFAAEFKKHLNAKAAKSLTVKIGKSTQNKRASTYTAGTASSHILTLSIPVTISRDKKLLASVTLTASTVASELSLQQANRLQEDSSYAQLRHEIISKLLRRLNTLK</sequence>
<dbReference type="EMBL" id="FPHZ01000039">
    <property type="protein sequence ID" value="SFV87561.1"/>
    <property type="molecule type" value="Genomic_DNA"/>
</dbReference>
<name>A0A1W1DXT7_9ZZZZ</name>
<dbReference type="EMBL" id="FPHY01000074">
    <property type="protein sequence ID" value="SFV86401.1"/>
    <property type="molecule type" value="Genomic_DNA"/>
</dbReference>
<dbReference type="AlphaFoldDB" id="A0A1W1DXT7"/>
<dbReference type="Gene3D" id="3.30.160.150">
    <property type="entry name" value="Lipoprotein like domain"/>
    <property type="match status" value="1"/>
</dbReference>
<dbReference type="PROSITE" id="PS51257">
    <property type="entry name" value="PROKAR_LIPOPROTEIN"/>
    <property type="match status" value="1"/>
</dbReference>
<protein>
    <submittedName>
        <fullName evidence="1">Uncharacterized protein</fullName>
    </submittedName>
</protein>
<reference evidence="1" key="1">
    <citation type="submission" date="2016-10" db="EMBL/GenBank/DDBJ databases">
        <authorList>
            <person name="de Groot N.N."/>
        </authorList>
    </citation>
    <scope>NUCLEOTIDE SEQUENCE</scope>
</reference>
<evidence type="ECO:0000313" key="2">
    <source>
        <dbReference type="EMBL" id="SFV87561.1"/>
    </source>
</evidence>